<proteinExistence type="predicted"/>
<comment type="caution">
    <text evidence="1">The sequence shown here is derived from an EMBL/GenBank/DDBJ whole genome shotgun (WGS) entry which is preliminary data.</text>
</comment>
<accession>K7ABX2</accession>
<reference evidence="2" key="1">
    <citation type="journal article" date="2014" name="Environ. Microbiol.">
        <title>Comparative genomics of the marine bacterial genus Glaciecola reveals the high degree of genomic diversity and genomic characteristic for cold adaptation.</title>
        <authorList>
            <person name="Qin Q.L."/>
            <person name="Xie B.B."/>
            <person name="Yu Y."/>
            <person name="Shu Y.L."/>
            <person name="Rong J.C."/>
            <person name="Zhang Y.J."/>
            <person name="Zhao D.L."/>
            <person name="Chen X.L."/>
            <person name="Zhang X.Y."/>
            <person name="Chen B."/>
            <person name="Zhou B.C."/>
            <person name="Zhang Y.Z."/>
        </authorList>
    </citation>
    <scope>NUCLEOTIDE SEQUENCE [LARGE SCALE GENOMIC DNA]</scope>
    <source>
        <strain evidence="2">LMG 21857</strain>
    </source>
</reference>
<organism evidence="1 2">
    <name type="scientific">Paraglaciecola polaris LMG 21857</name>
    <dbReference type="NCBI Taxonomy" id="1129793"/>
    <lineage>
        <taxon>Bacteria</taxon>
        <taxon>Pseudomonadati</taxon>
        <taxon>Pseudomonadota</taxon>
        <taxon>Gammaproteobacteria</taxon>
        <taxon>Alteromonadales</taxon>
        <taxon>Alteromonadaceae</taxon>
        <taxon>Paraglaciecola</taxon>
    </lineage>
</organism>
<evidence type="ECO:0000313" key="1">
    <source>
        <dbReference type="EMBL" id="GAC32830.1"/>
    </source>
</evidence>
<dbReference type="EMBL" id="BAER01000044">
    <property type="protein sequence ID" value="GAC32830.1"/>
    <property type="molecule type" value="Genomic_DNA"/>
</dbReference>
<sequence length="41" mass="4923">MVITIMKRLASYYLGVFYVRCIHAKRPVLKRRLKMGLKIKK</sequence>
<dbReference type="Proteomes" id="UP000006322">
    <property type="component" value="Unassembled WGS sequence"/>
</dbReference>
<evidence type="ECO:0000313" key="2">
    <source>
        <dbReference type="Proteomes" id="UP000006322"/>
    </source>
</evidence>
<gene>
    <name evidence="1" type="ORF">GPLA_1923</name>
</gene>
<protein>
    <submittedName>
        <fullName evidence="1">Uncharacterized protein</fullName>
    </submittedName>
</protein>
<keyword evidence="2" id="KW-1185">Reference proteome</keyword>
<dbReference type="AlphaFoldDB" id="K7ABX2"/>
<name>K7ABX2_9ALTE</name>